<dbReference type="InterPro" id="IPR056121">
    <property type="entry name" value="DUF7704"/>
</dbReference>
<feature type="transmembrane region" description="Helical" evidence="1">
    <location>
        <begin position="41"/>
        <end position="60"/>
    </location>
</feature>
<dbReference type="Pfam" id="PF24803">
    <property type="entry name" value="DUF7704"/>
    <property type="match status" value="1"/>
</dbReference>
<protein>
    <recommendedName>
        <fullName evidence="2">DUF7704 domain-containing protein</fullName>
    </recommendedName>
</protein>
<dbReference type="VEuPathDB" id="FungiDB:BO71DRAFT_293011"/>
<evidence type="ECO:0000313" key="3">
    <source>
        <dbReference type="EMBL" id="PYH92685.1"/>
    </source>
</evidence>
<keyword evidence="4" id="KW-1185">Reference proteome</keyword>
<feature type="transmembrane region" description="Helical" evidence="1">
    <location>
        <begin position="72"/>
        <end position="92"/>
    </location>
</feature>
<gene>
    <name evidence="3" type="ORF">BO71DRAFT_293011</name>
</gene>
<evidence type="ECO:0000256" key="1">
    <source>
        <dbReference type="SAM" id="Phobius"/>
    </source>
</evidence>
<dbReference type="OrthoDB" id="2937326at2759"/>
<dbReference type="PANTHER" id="PTHR37019:SF2">
    <property type="entry name" value="EXPERA DOMAIN-CONTAINING PROTEIN"/>
    <property type="match status" value="1"/>
</dbReference>
<name>A0A319D5J4_9EURO</name>
<keyword evidence="1" id="KW-0472">Membrane</keyword>
<feature type="domain" description="DUF7704" evidence="2">
    <location>
        <begin position="3"/>
        <end position="128"/>
    </location>
</feature>
<reference evidence="3 4" key="1">
    <citation type="submission" date="2018-02" db="EMBL/GenBank/DDBJ databases">
        <title>The genomes of Aspergillus section Nigri reveals drivers in fungal speciation.</title>
        <authorList>
            <consortium name="DOE Joint Genome Institute"/>
            <person name="Vesth T.C."/>
            <person name="Nybo J."/>
            <person name="Theobald S."/>
            <person name="Brandl J."/>
            <person name="Frisvad J.C."/>
            <person name="Nielsen K.F."/>
            <person name="Lyhne E.K."/>
            <person name="Kogle M.E."/>
            <person name="Kuo A."/>
            <person name="Riley R."/>
            <person name="Clum A."/>
            <person name="Nolan M."/>
            <person name="Lipzen A."/>
            <person name="Salamov A."/>
            <person name="Henrissat B."/>
            <person name="Wiebenga A."/>
            <person name="De vries R.P."/>
            <person name="Grigoriev I.V."/>
            <person name="Mortensen U.H."/>
            <person name="Andersen M.R."/>
            <person name="Baker S.E."/>
        </authorList>
    </citation>
    <scope>NUCLEOTIDE SEQUENCE [LARGE SCALE GENOMIC DNA]</scope>
    <source>
        <strain evidence="3 4">CBS 707.79</strain>
    </source>
</reference>
<evidence type="ECO:0000313" key="4">
    <source>
        <dbReference type="Proteomes" id="UP000247810"/>
    </source>
</evidence>
<proteinExistence type="predicted"/>
<feature type="transmembrane region" description="Helical" evidence="1">
    <location>
        <begin position="104"/>
        <end position="128"/>
    </location>
</feature>
<feature type="non-terminal residue" evidence="3">
    <location>
        <position position="129"/>
    </location>
</feature>
<sequence>LSGAIYPHLSPSYLTSFITSQIPSPLNPNHPSTPPETAISLAYQLSNIYFLLFLLGTAILHSTREPRVVRNYLVCLAVADLTHVWAVGRAMGMERFVDVAGWNAITWGNVAVTLGLFGGRVVTLFGGWG</sequence>
<dbReference type="EMBL" id="KZ825910">
    <property type="protein sequence ID" value="PYH92685.1"/>
    <property type="molecule type" value="Genomic_DNA"/>
</dbReference>
<accession>A0A319D5J4</accession>
<evidence type="ECO:0000259" key="2">
    <source>
        <dbReference type="Pfam" id="PF24803"/>
    </source>
</evidence>
<keyword evidence="1" id="KW-1133">Transmembrane helix</keyword>
<dbReference type="Proteomes" id="UP000247810">
    <property type="component" value="Unassembled WGS sequence"/>
</dbReference>
<dbReference type="AlphaFoldDB" id="A0A319D5J4"/>
<dbReference type="PANTHER" id="PTHR37019">
    <property type="entry name" value="CHROMOSOME 1, WHOLE GENOME SHOTGUN SEQUENCE"/>
    <property type="match status" value="1"/>
</dbReference>
<feature type="non-terminal residue" evidence="3">
    <location>
        <position position="1"/>
    </location>
</feature>
<dbReference type="STRING" id="1448320.A0A319D5J4"/>
<organism evidence="3 4">
    <name type="scientific">Aspergillus ellipticus CBS 707.79</name>
    <dbReference type="NCBI Taxonomy" id="1448320"/>
    <lineage>
        <taxon>Eukaryota</taxon>
        <taxon>Fungi</taxon>
        <taxon>Dikarya</taxon>
        <taxon>Ascomycota</taxon>
        <taxon>Pezizomycotina</taxon>
        <taxon>Eurotiomycetes</taxon>
        <taxon>Eurotiomycetidae</taxon>
        <taxon>Eurotiales</taxon>
        <taxon>Aspergillaceae</taxon>
        <taxon>Aspergillus</taxon>
        <taxon>Aspergillus subgen. Circumdati</taxon>
    </lineage>
</organism>
<keyword evidence="1" id="KW-0812">Transmembrane</keyword>